<dbReference type="RefSeq" id="WP_160128995.1">
    <property type="nucleotide sequence ID" value="NZ_CP019288.1"/>
</dbReference>
<dbReference type="Proteomes" id="UP000464657">
    <property type="component" value="Chromosome"/>
</dbReference>
<evidence type="ECO:0000313" key="2">
    <source>
        <dbReference type="Proteomes" id="UP000464657"/>
    </source>
</evidence>
<organism evidence="1 2">
    <name type="scientific">Kordia antarctica</name>
    <dbReference type="NCBI Taxonomy" id="1218801"/>
    <lineage>
        <taxon>Bacteria</taxon>
        <taxon>Pseudomonadati</taxon>
        <taxon>Bacteroidota</taxon>
        <taxon>Flavobacteriia</taxon>
        <taxon>Flavobacteriales</taxon>
        <taxon>Flavobacteriaceae</taxon>
        <taxon>Kordia</taxon>
    </lineage>
</organism>
<sequence length="489" mass="53176">MKNQSLLKTVMLLCVALLFLHSCEEKKKDKQDDDAITDVKTESSYDLADAETTSTCNCESDWFPHTQTKAPAEGANSPFAASETANCIFHQWSWQKFLWLTVPDATASKTPLFLRDASITQVDPYMKPVTIPSGVLLALSTKDAEQAGSSAILESNPNFNTNGVAGTVFYAIYMNNTMNTAAKGFAKGLHNGTIKPSNSKAFPVGSFELKTSWIPTSVIPAADLANYYTTNASIDGKTVEVAMLGMHVVGVVENHPEFIWATFEHNNLAPAFNWTEGTASADTEKLLFKKGSVSTIDGIKWTGTSMSEAYSLFEYGVPRVKGGTPTTNFMTTSQSEPENYNNIKNIDASVAEKLTDVWNNYAYTGSIWINTDGLTPAEQIALIIKEGSSIGSATPGSVARGSLNSANITMETYTQTFNSSLASINVSNLTNCFSCHSAQSFSSGTPKSPIYISHVFDGYLQSQKGASETEIDIMKVKEFQQIFIEKNKK</sequence>
<evidence type="ECO:0008006" key="3">
    <source>
        <dbReference type="Google" id="ProtNLM"/>
    </source>
</evidence>
<name>A0A7L4ZI44_9FLAO</name>
<evidence type="ECO:0000313" key="1">
    <source>
        <dbReference type="EMBL" id="QHI36275.1"/>
    </source>
</evidence>
<reference evidence="1 2" key="1">
    <citation type="journal article" date="2013" name="Int. J. Syst. Evol. Microbiol.">
        <title>Kordia antarctica sp. nov., isolated from Antarctic seawater.</title>
        <authorList>
            <person name="Baek K."/>
            <person name="Choi A."/>
            <person name="Kang I."/>
            <person name="Lee K."/>
            <person name="Cho J.C."/>
        </authorList>
    </citation>
    <scope>NUCLEOTIDE SEQUENCE [LARGE SCALE GENOMIC DNA]</scope>
    <source>
        <strain evidence="1 2">IMCC3317</strain>
    </source>
</reference>
<dbReference type="KEGG" id="kan:IMCC3317_16350"/>
<protein>
    <recommendedName>
        <fullName evidence="3">Cytochrome c family protein</fullName>
    </recommendedName>
</protein>
<dbReference type="OrthoDB" id="280897at2"/>
<proteinExistence type="predicted"/>
<keyword evidence="2" id="KW-1185">Reference proteome</keyword>
<accession>A0A7L4ZI44</accession>
<dbReference type="EMBL" id="CP019288">
    <property type="protein sequence ID" value="QHI36275.1"/>
    <property type="molecule type" value="Genomic_DNA"/>
</dbReference>
<gene>
    <name evidence="1" type="ORF">IMCC3317_16350</name>
</gene>
<dbReference type="AlphaFoldDB" id="A0A7L4ZI44"/>